<gene>
    <name evidence="1" type="ORF">PGLA1383_LOCUS34938</name>
</gene>
<dbReference type="OrthoDB" id="416426at2759"/>
<comment type="caution">
    <text evidence="1">The sequence shown here is derived from an EMBL/GenBank/DDBJ whole genome shotgun (WGS) entry which is preliminary data.</text>
</comment>
<keyword evidence="2" id="KW-1185">Reference proteome</keyword>
<evidence type="ECO:0000313" key="1">
    <source>
        <dbReference type="EMBL" id="CAE8617275.1"/>
    </source>
</evidence>
<reference evidence="1" key="1">
    <citation type="submission" date="2021-02" db="EMBL/GenBank/DDBJ databases">
        <authorList>
            <person name="Dougan E. K."/>
            <person name="Rhodes N."/>
            <person name="Thang M."/>
            <person name="Chan C."/>
        </authorList>
    </citation>
    <scope>NUCLEOTIDE SEQUENCE</scope>
</reference>
<protein>
    <recommendedName>
        <fullName evidence="3">Sushi domain-containing protein</fullName>
    </recommendedName>
</protein>
<dbReference type="AlphaFoldDB" id="A0A813G347"/>
<evidence type="ECO:0008006" key="3">
    <source>
        <dbReference type="Google" id="ProtNLM"/>
    </source>
</evidence>
<organism evidence="1 2">
    <name type="scientific">Polarella glacialis</name>
    <name type="common">Dinoflagellate</name>
    <dbReference type="NCBI Taxonomy" id="89957"/>
    <lineage>
        <taxon>Eukaryota</taxon>
        <taxon>Sar</taxon>
        <taxon>Alveolata</taxon>
        <taxon>Dinophyceae</taxon>
        <taxon>Suessiales</taxon>
        <taxon>Suessiaceae</taxon>
        <taxon>Polarella</taxon>
    </lineage>
</organism>
<proteinExistence type="predicted"/>
<name>A0A813G347_POLGL</name>
<accession>A0A813G347</accession>
<evidence type="ECO:0000313" key="2">
    <source>
        <dbReference type="Proteomes" id="UP000654075"/>
    </source>
</evidence>
<sequence>MIHVVDLILLGGDLQRQRSMQTVPDLYVEYADQSTFPICHGTVHGASCAMVCRAVSGWFYMLNLPKATTQNAKEGKWNTVSCIKECSASPVVANAQPVCEAGYWSPVICEQECDAPAGIDRAASPTCREGSKIASGGVCTTSCTAGFLPSVSSLECAQGTLTPRIFGCGLACGAVGAIPNSVPGSLSRCDGMPFNAVCALKCNDGYRPDGDVLCDLLGWRQLR</sequence>
<dbReference type="Proteomes" id="UP000654075">
    <property type="component" value="Unassembled WGS sequence"/>
</dbReference>
<feature type="non-terminal residue" evidence="1">
    <location>
        <position position="1"/>
    </location>
</feature>
<dbReference type="EMBL" id="CAJNNV010026118">
    <property type="protein sequence ID" value="CAE8617275.1"/>
    <property type="molecule type" value="Genomic_DNA"/>
</dbReference>